<dbReference type="PROSITE" id="PS00028">
    <property type="entry name" value="ZINC_FINGER_C2H2_1"/>
    <property type="match status" value="1"/>
</dbReference>
<feature type="region of interest" description="Disordered" evidence="6">
    <location>
        <begin position="104"/>
        <end position="129"/>
    </location>
</feature>
<accession>A0A0R0LRX4</accession>
<keyword evidence="4" id="KW-0862">Zinc</keyword>
<dbReference type="OrthoDB" id="3269380at2759"/>
<dbReference type="InterPro" id="IPR051580">
    <property type="entry name" value="ZnF-Chromatin_assoc"/>
</dbReference>
<dbReference type="Proteomes" id="UP000051530">
    <property type="component" value="Unassembled WGS sequence"/>
</dbReference>
<keyword evidence="2" id="KW-0677">Repeat</keyword>
<dbReference type="PANTHER" id="PTHR23057">
    <property type="entry name" value="JUXTAPOSED WITH ANOTHER ZINC FINGER PROTEIN 1"/>
    <property type="match status" value="1"/>
</dbReference>
<feature type="domain" description="C2H2-type" evidence="7">
    <location>
        <begin position="157"/>
        <end position="187"/>
    </location>
</feature>
<dbReference type="SUPFAM" id="SSF57667">
    <property type="entry name" value="beta-beta-alpha zinc fingers"/>
    <property type="match status" value="1"/>
</dbReference>
<dbReference type="EMBL" id="LGUB01001220">
    <property type="protein sequence ID" value="KRH92090.1"/>
    <property type="molecule type" value="Genomic_DNA"/>
</dbReference>
<feature type="compositionally biased region" description="Polar residues" evidence="6">
    <location>
        <begin position="110"/>
        <end position="126"/>
    </location>
</feature>
<comment type="caution">
    <text evidence="8">The sequence shown here is derived from an EMBL/GenBank/DDBJ whole genome shotgun (WGS) entry which is preliminary data.</text>
</comment>
<evidence type="ECO:0000259" key="7">
    <source>
        <dbReference type="PROSITE" id="PS50157"/>
    </source>
</evidence>
<name>A0A0R0LRX4_9MICR</name>
<evidence type="ECO:0000313" key="9">
    <source>
        <dbReference type="Proteomes" id="UP000051530"/>
    </source>
</evidence>
<dbReference type="PROSITE" id="PS50157">
    <property type="entry name" value="ZINC_FINGER_C2H2_2"/>
    <property type="match status" value="1"/>
</dbReference>
<dbReference type="InterPro" id="IPR036236">
    <property type="entry name" value="Znf_C2H2_sf"/>
</dbReference>
<feature type="non-terminal residue" evidence="8">
    <location>
        <position position="211"/>
    </location>
</feature>
<sequence>MYSQFKKSEIFQLDQESREQLKHQYLKNKKRFENNMHEMNRDQVLLEHLLLSIEEEMFYETIQPQTLEEALEKTKRRFLNDLECCSEHFLSFNDFIKHMEENHQNEEDTANFSNNTPYHSYNSIENTQEKEKSSDISCLNIISEETEKNEKIKSKPFKCDIENCNKSYTSAYGLRYHIENGHVQKDESDKPYACQYTNCNKRYKNTNGLKY</sequence>
<dbReference type="PANTHER" id="PTHR23057:SF0">
    <property type="entry name" value="JUXTAPOSED WITH ANOTHER ZINC FINGER PROTEIN 1"/>
    <property type="match status" value="1"/>
</dbReference>
<proteinExistence type="predicted"/>
<evidence type="ECO:0000256" key="3">
    <source>
        <dbReference type="ARBA" id="ARBA00022771"/>
    </source>
</evidence>
<organism evidence="8 9">
    <name type="scientific">Pseudoloma neurophilia</name>
    <dbReference type="NCBI Taxonomy" id="146866"/>
    <lineage>
        <taxon>Eukaryota</taxon>
        <taxon>Fungi</taxon>
        <taxon>Fungi incertae sedis</taxon>
        <taxon>Microsporidia</taxon>
        <taxon>Pseudoloma</taxon>
    </lineage>
</organism>
<evidence type="ECO:0000256" key="6">
    <source>
        <dbReference type="SAM" id="MobiDB-lite"/>
    </source>
</evidence>
<keyword evidence="9" id="KW-1185">Reference proteome</keyword>
<evidence type="ECO:0000256" key="4">
    <source>
        <dbReference type="ARBA" id="ARBA00022833"/>
    </source>
</evidence>
<dbReference type="GO" id="GO:0003677">
    <property type="term" value="F:DNA binding"/>
    <property type="evidence" value="ECO:0007669"/>
    <property type="project" value="UniProtKB-KW"/>
</dbReference>
<evidence type="ECO:0000256" key="1">
    <source>
        <dbReference type="ARBA" id="ARBA00022723"/>
    </source>
</evidence>
<dbReference type="InterPro" id="IPR013087">
    <property type="entry name" value="Znf_C2H2_type"/>
</dbReference>
<reference evidence="8 9" key="1">
    <citation type="submission" date="2015-07" db="EMBL/GenBank/DDBJ databases">
        <title>The genome of Pseudoloma neurophilia, a relevant intracellular parasite of the zebrafish.</title>
        <authorList>
            <person name="Ndikumana S."/>
            <person name="Pelin A."/>
            <person name="Sanders J."/>
            <person name="Corradi N."/>
        </authorList>
    </citation>
    <scope>NUCLEOTIDE SEQUENCE [LARGE SCALE GENOMIC DNA]</scope>
    <source>
        <strain evidence="8 9">MK1</strain>
    </source>
</reference>
<evidence type="ECO:0000256" key="5">
    <source>
        <dbReference type="PROSITE-ProRule" id="PRU00042"/>
    </source>
</evidence>
<dbReference type="Gene3D" id="3.30.160.60">
    <property type="entry name" value="Classic Zinc Finger"/>
    <property type="match status" value="1"/>
</dbReference>
<evidence type="ECO:0000313" key="8">
    <source>
        <dbReference type="EMBL" id="KRH92090.1"/>
    </source>
</evidence>
<dbReference type="VEuPathDB" id="MicrosporidiaDB:M153_12234000635"/>
<keyword evidence="1" id="KW-0479">Metal-binding</keyword>
<dbReference type="GO" id="GO:0008270">
    <property type="term" value="F:zinc ion binding"/>
    <property type="evidence" value="ECO:0007669"/>
    <property type="project" value="UniProtKB-KW"/>
</dbReference>
<protein>
    <submittedName>
        <fullName evidence="8">Putative C2H2-type/integrase, DNA-binding, Zinc finger protein</fullName>
    </submittedName>
</protein>
<dbReference type="SMART" id="SM00355">
    <property type="entry name" value="ZnF_C2H2"/>
    <property type="match status" value="2"/>
</dbReference>
<dbReference type="GO" id="GO:0005634">
    <property type="term" value="C:nucleus"/>
    <property type="evidence" value="ECO:0007669"/>
    <property type="project" value="TreeGrafter"/>
</dbReference>
<evidence type="ECO:0000256" key="2">
    <source>
        <dbReference type="ARBA" id="ARBA00022737"/>
    </source>
</evidence>
<gene>
    <name evidence="8" type="ORF">M153_12234000635</name>
</gene>
<keyword evidence="3 5" id="KW-0863">Zinc-finger</keyword>
<dbReference type="AlphaFoldDB" id="A0A0R0LRX4"/>
<keyword evidence="8" id="KW-0238">DNA-binding</keyword>